<evidence type="ECO:0000313" key="2">
    <source>
        <dbReference type="Proteomes" id="UP000535182"/>
    </source>
</evidence>
<dbReference type="Proteomes" id="UP000535182">
    <property type="component" value="Unassembled WGS sequence"/>
</dbReference>
<evidence type="ECO:0000313" key="1">
    <source>
        <dbReference type="EMBL" id="MBB5330291.1"/>
    </source>
</evidence>
<comment type="caution">
    <text evidence="1">The sequence shown here is derived from an EMBL/GenBank/DDBJ whole genome shotgun (WGS) entry which is preliminary data.</text>
</comment>
<evidence type="ECO:0008006" key="3">
    <source>
        <dbReference type="Google" id="ProtNLM"/>
    </source>
</evidence>
<organism evidence="1 2">
    <name type="scientific">Tunturiibacter gelidiferens</name>
    <dbReference type="NCBI Taxonomy" id="3069689"/>
    <lineage>
        <taxon>Bacteria</taxon>
        <taxon>Pseudomonadati</taxon>
        <taxon>Acidobacteriota</taxon>
        <taxon>Terriglobia</taxon>
        <taxon>Terriglobales</taxon>
        <taxon>Acidobacteriaceae</taxon>
        <taxon>Tunturiibacter</taxon>
    </lineage>
</organism>
<dbReference type="RefSeq" id="WP_183979589.1">
    <property type="nucleotide sequence ID" value="NZ_JACHEB010000009.1"/>
</dbReference>
<dbReference type="AlphaFoldDB" id="A0A9X0U587"/>
<protein>
    <recommendedName>
        <fullName evidence="3">Nuclear transport factor 2 family protein</fullName>
    </recommendedName>
</protein>
<name>A0A9X0U587_9BACT</name>
<proteinExistence type="predicted"/>
<sequence length="217" mass="24024">MKRLLTLMQQSIPRPFETMRLYRRALAYRQIRFATFLMGVLAVFSVAASAAELGVAVPPPGSVFAQWSYTHEQLEAMVPRARPEDVATPEAIVRALHESVNGPKGPWNSDRFRSLYLPNALLADVTKNKQGAVMIGNHPLVSLLKDVQDVHDTSGWYETVTKIIQISKTEKHGGGLAVVYYHGVASTTPGGKAKEDGDSMAILMCDGKRWWVVSDTW</sequence>
<keyword evidence="2" id="KW-1185">Reference proteome</keyword>
<dbReference type="EMBL" id="JACHEB010000009">
    <property type="protein sequence ID" value="MBB5330291.1"/>
    <property type="molecule type" value="Genomic_DNA"/>
</dbReference>
<accession>A0A9X0U587</accession>
<gene>
    <name evidence="1" type="ORF">HDF14_003924</name>
</gene>
<reference evidence="1 2" key="1">
    <citation type="submission" date="2020-08" db="EMBL/GenBank/DDBJ databases">
        <title>Genomic Encyclopedia of Type Strains, Phase IV (KMG-V): Genome sequencing to study the core and pangenomes of soil and plant-associated prokaryotes.</title>
        <authorList>
            <person name="Whitman W."/>
        </authorList>
    </citation>
    <scope>NUCLEOTIDE SEQUENCE [LARGE SCALE GENOMIC DNA]</scope>
    <source>
        <strain evidence="1 2">X5P2</strain>
    </source>
</reference>